<evidence type="ECO:0000256" key="1">
    <source>
        <dbReference type="SAM" id="Phobius"/>
    </source>
</evidence>
<dbReference type="RefSeq" id="WP_062459947.1">
    <property type="nucleotide sequence ID" value="NZ_FLLQ01000008.1"/>
</dbReference>
<comment type="caution">
    <text evidence="2">The sequence shown here is derived from an EMBL/GenBank/DDBJ whole genome shotgun (WGS) entry which is preliminary data.</text>
</comment>
<evidence type="ECO:0000313" key="2">
    <source>
        <dbReference type="EMBL" id="PRQ67104.1"/>
    </source>
</evidence>
<keyword evidence="1" id="KW-0812">Transmembrane</keyword>
<organism evidence="2 3">
    <name type="scientific">Vibrio mediterranei</name>
    <dbReference type="NCBI Taxonomy" id="689"/>
    <lineage>
        <taxon>Bacteria</taxon>
        <taxon>Pseudomonadati</taxon>
        <taxon>Pseudomonadota</taxon>
        <taxon>Gammaproteobacteria</taxon>
        <taxon>Vibrionales</taxon>
        <taxon>Vibrionaceae</taxon>
        <taxon>Vibrio</taxon>
    </lineage>
</organism>
<reference evidence="2 3" key="2">
    <citation type="submission" date="2018-03" db="EMBL/GenBank/DDBJ databases">
        <title>Genetic Diversity and Phenotypic Plasticity of AHL Mediated Quorum Sensing in Environmental Strains of Vibrio mediterranei.</title>
        <authorList>
            <person name="Lantoine F."/>
            <person name="Vouve F."/>
        </authorList>
    </citation>
    <scope>NUCLEOTIDE SEQUENCE [LARGE SCALE GENOMIC DNA]</scope>
    <source>
        <strain evidence="2 3">17LN0615E</strain>
    </source>
</reference>
<dbReference type="Proteomes" id="UP000238163">
    <property type="component" value="Unassembled WGS sequence"/>
</dbReference>
<dbReference type="EMBL" id="NWTN01000007">
    <property type="protein sequence ID" value="PRQ67104.1"/>
    <property type="molecule type" value="Genomic_DNA"/>
</dbReference>
<gene>
    <name evidence="2" type="ORF">COR51_13315</name>
</gene>
<proteinExistence type="predicted"/>
<feature type="transmembrane region" description="Helical" evidence="1">
    <location>
        <begin position="12"/>
        <end position="33"/>
    </location>
</feature>
<keyword evidence="1" id="KW-1133">Transmembrane helix</keyword>
<accession>A0ABX5DBP1</accession>
<keyword evidence="1" id="KW-0472">Membrane</keyword>
<name>A0ABX5DBP1_9VIBR</name>
<reference evidence="2 3" key="1">
    <citation type="submission" date="2017-09" db="EMBL/GenBank/DDBJ databases">
        <authorList>
            <person name="Girard L."/>
            <person name="Lami R."/>
            <person name="Suzuki M."/>
            <person name="Baudart J."/>
        </authorList>
    </citation>
    <scope>NUCLEOTIDE SEQUENCE [LARGE SCALE GENOMIC DNA]</scope>
    <source>
        <strain evidence="2 3">17LN0615E</strain>
    </source>
</reference>
<evidence type="ECO:0000313" key="3">
    <source>
        <dbReference type="Proteomes" id="UP000238163"/>
    </source>
</evidence>
<keyword evidence="3" id="KW-1185">Reference proteome</keyword>
<sequence length="348" mass="38017">MSRKLNQGFALLDTMIAIMIASILMIGSSYYAMRKSEEKKLKSAGQTIGLVSSYILDYVDLKGNDLNISDSQTFTDVSFKQLKSTDCPSGERNEASWRKGLSCALSFNSSRLVEFFSWKINRKTSSEFEYQLEYQPINSKLISNKVTESLIEGAIRNTIRVHGFDTNDLSINFVKNGSKTILTASTIARQYLASDGSTKMQSGSTICWKNSSGLNVCLKGDDEGISILDGSNNPRNISVGTVITKDTSGNKRSTIESRIVQDGDKLLKPTCPTGLRPNISLSLASYGISGSLPSRDRYSPIISNVTVPGAFSLGWTTSGSEWNINIASNNPDVDKSKILAMALIWCDA</sequence>
<evidence type="ECO:0008006" key="4">
    <source>
        <dbReference type="Google" id="ProtNLM"/>
    </source>
</evidence>
<protein>
    <recommendedName>
        <fullName evidence="4">Shufflon system plasmid conjugative transfer pilus tip adhesin PilV</fullName>
    </recommendedName>
</protein>